<dbReference type="SUPFAM" id="SSF52402">
    <property type="entry name" value="Adenine nucleotide alpha hydrolases-like"/>
    <property type="match status" value="1"/>
</dbReference>
<gene>
    <name evidence="4" type="ordered locus">Hipma_1108</name>
</gene>
<dbReference type="InParanoid" id="F2LWG5"/>
<organism evidence="4 5">
    <name type="scientific">Hippea maritima (strain ATCC 700847 / DSM 10411 / MH2)</name>
    <dbReference type="NCBI Taxonomy" id="760142"/>
    <lineage>
        <taxon>Bacteria</taxon>
        <taxon>Pseudomonadati</taxon>
        <taxon>Campylobacterota</taxon>
        <taxon>Desulfurellia</taxon>
        <taxon>Desulfurellales</taxon>
        <taxon>Hippeaceae</taxon>
        <taxon>Hippea</taxon>
    </lineage>
</organism>
<dbReference type="eggNOG" id="COG0589">
    <property type="taxonomic scope" value="Bacteria"/>
</dbReference>
<sequence>MNGISVRKILAPTDLSEASIYALSYAKAMSDKFDAKLYIYHCITDINSYVGYVPSFPAEQIVNSLREEAIKEIEHIRNRYNIQDAEVVIEVGEAAKSIVEFSKKNGIDIIVMGAHGRSGLERFMFGSVTEKVMRLSEIPVLVVKTPH</sequence>
<feature type="domain" description="UspA" evidence="3">
    <location>
        <begin position="7"/>
        <end position="144"/>
    </location>
</feature>
<dbReference type="PANTHER" id="PTHR46268:SF6">
    <property type="entry name" value="UNIVERSAL STRESS PROTEIN UP12"/>
    <property type="match status" value="1"/>
</dbReference>
<comment type="similarity">
    <text evidence="1 2">Belongs to the universal stress protein A family.</text>
</comment>
<dbReference type="PIRSF" id="PIRSF006276">
    <property type="entry name" value="UspA"/>
    <property type="match status" value="1"/>
</dbReference>
<dbReference type="InterPro" id="IPR014729">
    <property type="entry name" value="Rossmann-like_a/b/a_fold"/>
</dbReference>
<proteinExistence type="inferred from homology"/>
<dbReference type="PANTHER" id="PTHR46268">
    <property type="entry name" value="STRESS RESPONSE PROTEIN NHAX"/>
    <property type="match status" value="1"/>
</dbReference>
<dbReference type="GO" id="GO:0005737">
    <property type="term" value="C:cytoplasm"/>
    <property type="evidence" value="ECO:0007669"/>
    <property type="project" value="UniProtKB-SubCell"/>
</dbReference>
<evidence type="ECO:0000256" key="1">
    <source>
        <dbReference type="ARBA" id="ARBA00008791"/>
    </source>
</evidence>
<keyword evidence="2" id="KW-0963">Cytoplasm</keyword>
<accession>F2LWG5</accession>
<dbReference type="EMBL" id="CP002606">
    <property type="protein sequence ID" value="AEA34074.1"/>
    <property type="molecule type" value="Genomic_DNA"/>
</dbReference>
<dbReference type="Gene3D" id="3.40.50.620">
    <property type="entry name" value="HUPs"/>
    <property type="match status" value="1"/>
</dbReference>
<name>F2LWG5_HIPMA</name>
<evidence type="ECO:0000256" key="2">
    <source>
        <dbReference type="PIRNR" id="PIRNR006276"/>
    </source>
</evidence>
<dbReference type="PRINTS" id="PR01438">
    <property type="entry name" value="UNVRSLSTRESS"/>
</dbReference>
<dbReference type="Proteomes" id="UP000008139">
    <property type="component" value="Chromosome"/>
</dbReference>
<dbReference type="AlphaFoldDB" id="F2LWG5"/>
<evidence type="ECO:0000259" key="3">
    <source>
        <dbReference type="Pfam" id="PF00582"/>
    </source>
</evidence>
<dbReference type="HOGENOM" id="CLU_049301_11_1_7"/>
<evidence type="ECO:0000313" key="4">
    <source>
        <dbReference type="EMBL" id="AEA34074.1"/>
    </source>
</evidence>
<evidence type="ECO:0000313" key="5">
    <source>
        <dbReference type="Proteomes" id="UP000008139"/>
    </source>
</evidence>
<dbReference type="Pfam" id="PF00582">
    <property type="entry name" value="Usp"/>
    <property type="match status" value="1"/>
</dbReference>
<reference evidence="4 5" key="1">
    <citation type="journal article" date="2011" name="Stand. Genomic Sci.">
        <title>Complete genome sequence of the thermophilic sulfur-reducer Hippea maritima type strain (MH(2)).</title>
        <authorList>
            <person name="Huntemann M."/>
            <person name="Lu M."/>
            <person name="Nolan M."/>
            <person name="Lapidus A."/>
            <person name="Lucas S."/>
            <person name="Hammon N."/>
            <person name="Deshpande S."/>
            <person name="Cheng J.F."/>
            <person name="Tapia R."/>
            <person name="Han C."/>
            <person name="Goodwin L."/>
            <person name="Pitluck S."/>
            <person name="Liolios K."/>
            <person name="Pagani I."/>
            <person name="Ivanova N."/>
            <person name="Ovchinikova G."/>
            <person name="Pati A."/>
            <person name="Chen A."/>
            <person name="Palaniappan K."/>
            <person name="Land M."/>
            <person name="Hauser L."/>
            <person name="Jeffries C.D."/>
            <person name="Detter J.C."/>
            <person name="Brambilla E.M."/>
            <person name="Rohde M."/>
            <person name="Spring S."/>
            <person name="Goker M."/>
            <person name="Woyke T."/>
            <person name="Bristow J."/>
            <person name="Eisen J.A."/>
            <person name="Markowitz V."/>
            <person name="Hugenholtz P."/>
            <person name="Kyrpides N.C."/>
            <person name="Klenk H.P."/>
            <person name="Mavromatis K."/>
        </authorList>
    </citation>
    <scope>NUCLEOTIDE SEQUENCE [LARGE SCALE GENOMIC DNA]</scope>
    <source>
        <strain evidence="5">ATCC 700847 / DSM 10411 / MH2</strain>
    </source>
</reference>
<dbReference type="KEGG" id="hmr:Hipma_1108"/>
<dbReference type="InterPro" id="IPR006015">
    <property type="entry name" value="Universal_stress_UspA"/>
</dbReference>
<dbReference type="CDD" id="cd00293">
    <property type="entry name" value="USP-like"/>
    <property type="match status" value="1"/>
</dbReference>
<protein>
    <recommendedName>
        <fullName evidence="2">Universal stress protein</fullName>
    </recommendedName>
</protein>
<comment type="subcellular location">
    <subcellularLocation>
        <location evidence="2">Cytoplasm</location>
    </subcellularLocation>
</comment>
<dbReference type="STRING" id="760142.Hipma_1108"/>
<keyword evidence="5" id="KW-1185">Reference proteome</keyword>
<dbReference type="RefSeq" id="WP_013682112.1">
    <property type="nucleotide sequence ID" value="NC_015318.1"/>
</dbReference>
<reference evidence="5" key="2">
    <citation type="submission" date="2011-03" db="EMBL/GenBank/DDBJ databases">
        <title>The complete genome of Hippea maritima DSM 10411.</title>
        <authorList>
            <consortium name="US DOE Joint Genome Institute (JGI-PGF)"/>
            <person name="Lucas S."/>
            <person name="Copeland A."/>
            <person name="Lapidus A."/>
            <person name="Bruce D."/>
            <person name="Goodwin L."/>
            <person name="Pitluck S."/>
            <person name="Peters L."/>
            <person name="Kyrpides N."/>
            <person name="Mavromatis K."/>
            <person name="Pagani I."/>
            <person name="Ivanova N."/>
            <person name="Mikhailova N."/>
            <person name="Lu M."/>
            <person name="Detter J.C."/>
            <person name="Tapia R."/>
            <person name="Han C."/>
            <person name="Land M."/>
            <person name="Hauser L."/>
            <person name="Markowitz V."/>
            <person name="Cheng J.-F."/>
            <person name="Hugenholtz P."/>
            <person name="Woyke T."/>
            <person name="Wu D."/>
            <person name="Spring S."/>
            <person name="Schroeder M."/>
            <person name="Brambilla E."/>
            <person name="Klenk H.-P."/>
            <person name="Eisen J.A."/>
        </authorList>
    </citation>
    <scope>NUCLEOTIDE SEQUENCE [LARGE SCALE GENOMIC DNA]</scope>
    <source>
        <strain evidence="5">ATCC 700847 / DSM 10411 / MH2</strain>
    </source>
</reference>
<dbReference type="InterPro" id="IPR006016">
    <property type="entry name" value="UspA"/>
</dbReference>